<dbReference type="SUPFAM" id="SSF52374">
    <property type="entry name" value="Nucleotidylyl transferase"/>
    <property type="match status" value="1"/>
</dbReference>
<keyword evidence="3" id="KW-0808">Transferase</keyword>
<dbReference type="Gene3D" id="3.40.50.620">
    <property type="entry name" value="HUPs"/>
    <property type="match status" value="1"/>
</dbReference>
<evidence type="ECO:0000256" key="5">
    <source>
        <dbReference type="ARBA" id="ARBA00022741"/>
    </source>
</evidence>
<dbReference type="GO" id="GO:0070566">
    <property type="term" value="F:adenylyltransferase activity"/>
    <property type="evidence" value="ECO:0007669"/>
    <property type="project" value="UniProtKB-ARBA"/>
</dbReference>
<evidence type="ECO:0000256" key="1">
    <source>
        <dbReference type="ARBA" id="ARBA00004790"/>
    </source>
</evidence>
<accession>A0A6J7MQA8</accession>
<dbReference type="InterPro" id="IPR004821">
    <property type="entry name" value="Cyt_trans-like"/>
</dbReference>
<keyword evidence="5" id="KW-0547">Nucleotide-binding</keyword>
<dbReference type="InterPro" id="IPR005248">
    <property type="entry name" value="NadD/NMNAT"/>
</dbReference>
<dbReference type="UniPathway" id="UPA00253"/>
<keyword evidence="4" id="KW-0548">Nucleotidyltransferase</keyword>
<sequence length="231" mass="24685">MVTGGEPDLASREREQAGSTLSCVVAPEVNDSRTRRIGLFGGTFDPPHIGHLVTAVNVRHLLNLDVVLFVVAGSPWQKEGTRSITPAADRLAMVQAAVAGVNGLEASSVEVNREGPSYTVDTLETLADAFPGAEFYTVVGADAAALLPTWERFEQVLRLSHMVVVDRPGVASDVPPLTDWIHVEVPHLAVSSTDLRARFADGRPLDFLIPDAVLRVAGERGLYRAADGGSR</sequence>
<evidence type="ECO:0000256" key="3">
    <source>
        <dbReference type="ARBA" id="ARBA00022679"/>
    </source>
</evidence>
<organism evidence="9">
    <name type="scientific">freshwater metagenome</name>
    <dbReference type="NCBI Taxonomy" id="449393"/>
    <lineage>
        <taxon>unclassified sequences</taxon>
        <taxon>metagenomes</taxon>
        <taxon>ecological metagenomes</taxon>
    </lineage>
</organism>
<dbReference type="NCBIfam" id="NF000840">
    <property type="entry name" value="PRK00071.1-3"/>
    <property type="match status" value="1"/>
</dbReference>
<dbReference type="GO" id="GO:0009435">
    <property type="term" value="P:NAD+ biosynthetic process"/>
    <property type="evidence" value="ECO:0007669"/>
    <property type="project" value="UniProtKB-UniPathway"/>
</dbReference>
<dbReference type="Pfam" id="PF01467">
    <property type="entry name" value="CTP_transf_like"/>
    <property type="match status" value="1"/>
</dbReference>
<evidence type="ECO:0000259" key="8">
    <source>
        <dbReference type="Pfam" id="PF01467"/>
    </source>
</evidence>
<dbReference type="AlphaFoldDB" id="A0A6J7MQA8"/>
<dbReference type="HAMAP" id="MF_00244">
    <property type="entry name" value="NaMN_adenylyltr"/>
    <property type="match status" value="1"/>
</dbReference>
<dbReference type="NCBIfam" id="TIGR00125">
    <property type="entry name" value="cyt_tran_rel"/>
    <property type="match status" value="1"/>
</dbReference>
<evidence type="ECO:0000256" key="6">
    <source>
        <dbReference type="ARBA" id="ARBA00022840"/>
    </source>
</evidence>
<dbReference type="PANTHER" id="PTHR39321:SF3">
    <property type="entry name" value="PHOSPHOPANTETHEINE ADENYLYLTRANSFERASE"/>
    <property type="match status" value="1"/>
</dbReference>
<gene>
    <name evidence="9" type="ORF">UFOPK3954_00525</name>
</gene>
<reference evidence="9" key="1">
    <citation type="submission" date="2020-05" db="EMBL/GenBank/DDBJ databases">
        <authorList>
            <person name="Chiriac C."/>
            <person name="Salcher M."/>
            <person name="Ghai R."/>
            <person name="Kavagutti S V."/>
        </authorList>
    </citation>
    <scope>NUCLEOTIDE SEQUENCE</scope>
</reference>
<dbReference type="CDD" id="cd02165">
    <property type="entry name" value="NMNAT"/>
    <property type="match status" value="1"/>
</dbReference>
<name>A0A6J7MQA8_9ZZZZ</name>
<dbReference type="PANTHER" id="PTHR39321">
    <property type="entry name" value="NICOTINATE-NUCLEOTIDE ADENYLYLTRANSFERASE-RELATED"/>
    <property type="match status" value="1"/>
</dbReference>
<dbReference type="NCBIfam" id="TIGR00482">
    <property type="entry name" value="nicotinate (nicotinamide) nucleotide adenylyltransferase"/>
    <property type="match status" value="1"/>
</dbReference>
<protein>
    <submittedName>
        <fullName evidence="9">Unannotated protein</fullName>
    </submittedName>
</protein>
<keyword evidence="6" id="KW-0067">ATP-binding</keyword>
<keyword evidence="7" id="KW-0520">NAD</keyword>
<dbReference type="InterPro" id="IPR014729">
    <property type="entry name" value="Rossmann-like_a/b/a_fold"/>
</dbReference>
<keyword evidence="2" id="KW-0662">Pyridine nucleotide biosynthesis</keyword>
<evidence type="ECO:0000256" key="4">
    <source>
        <dbReference type="ARBA" id="ARBA00022695"/>
    </source>
</evidence>
<evidence type="ECO:0000313" key="9">
    <source>
        <dbReference type="EMBL" id="CAB4980729.1"/>
    </source>
</evidence>
<dbReference type="GO" id="GO:0005524">
    <property type="term" value="F:ATP binding"/>
    <property type="evidence" value="ECO:0007669"/>
    <property type="project" value="UniProtKB-KW"/>
</dbReference>
<comment type="pathway">
    <text evidence="1">Cofactor biosynthesis; NAD(+) biosynthesis.</text>
</comment>
<evidence type="ECO:0000256" key="7">
    <source>
        <dbReference type="ARBA" id="ARBA00023027"/>
    </source>
</evidence>
<dbReference type="EMBL" id="CAFBON010000037">
    <property type="protein sequence ID" value="CAB4980729.1"/>
    <property type="molecule type" value="Genomic_DNA"/>
</dbReference>
<evidence type="ECO:0000256" key="2">
    <source>
        <dbReference type="ARBA" id="ARBA00022642"/>
    </source>
</evidence>
<proteinExistence type="inferred from homology"/>
<feature type="domain" description="Cytidyltransferase-like" evidence="8">
    <location>
        <begin position="39"/>
        <end position="198"/>
    </location>
</feature>